<dbReference type="EMBL" id="LAZR01000010">
    <property type="protein sequence ID" value="KKO08165.1"/>
    <property type="molecule type" value="Genomic_DNA"/>
</dbReference>
<sequence length="275" mass="29255">MPRSLSHFILLLCLAVVQGCATYTTPAGGVNIPSLGEGDIAELMAVEPAAKFPARLAVARVQSSGYSSRTNDSYGSGRYSVVTTRDIEDEAEFSQLASMDMVAGVAPVGRLLLPEQLDTIKDLRLSAARLKADMLLIYSIDTAFHVEGKALGPLTAITLGFLPSKQAFVSSTTSGLLVDVRTGYTYGVAEATERNVQRTTLWDSADAVDRARTESEAASFKHFIGEVGTLWGDTLRQYAVSEPIPEPVAPPAPSKPIPTAPATLEPSGGQETFTF</sequence>
<evidence type="ECO:0000256" key="1">
    <source>
        <dbReference type="SAM" id="MobiDB-lite"/>
    </source>
</evidence>
<gene>
    <name evidence="2" type="ORF">LCGC14_0048600</name>
</gene>
<accession>A0A0F9VVL1</accession>
<protein>
    <submittedName>
        <fullName evidence="2">Uncharacterized protein</fullName>
    </submittedName>
</protein>
<name>A0A0F9VVL1_9ZZZZ</name>
<organism evidence="2">
    <name type="scientific">marine sediment metagenome</name>
    <dbReference type="NCBI Taxonomy" id="412755"/>
    <lineage>
        <taxon>unclassified sequences</taxon>
        <taxon>metagenomes</taxon>
        <taxon>ecological metagenomes</taxon>
    </lineage>
</organism>
<evidence type="ECO:0000313" key="2">
    <source>
        <dbReference type="EMBL" id="KKO08165.1"/>
    </source>
</evidence>
<comment type="caution">
    <text evidence="2">The sequence shown here is derived from an EMBL/GenBank/DDBJ whole genome shotgun (WGS) entry which is preliminary data.</text>
</comment>
<proteinExistence type="predicted"/>
<feature type="region of interest" description="Disordered" evidence="1">
    <location>
        <begin position="244"/>
        <end position="275"/>
    </location>
</feature>
<dbReference type="PROSITE" id="PS51257">
    <property type="entry name" value="PROKAR_LIPOPROTEIN"/>
    <property type="match status" value="1"/>
</dbReference>
<feature type="compositionally biased region" description="Pro residues" evidence="1">
    <location>
        <begin position="244"/>
        <end position="259"/>
    </location>
</feature>
<reference evidence="2" key="1">
    <citation type="journal article" date="2015" name="Nature">
        <title>Complex archaea that bridge the gap between prokaryotes and eukaryotes.</title>
        <authorList>
            <person name="Spang A."/>
            <person name="Saw J.H."/>
            <person name="Jorgensen S.L."/>
            <person name="Zaremba-Niedzwiedzka K."/>
            <person name="Martijn J."/>
            <person name="Lind A.E."/>
            <person name="van Eijk R."/>
            <person name="Schleper C."/>
            <person name="Guy L."/>
            <person name="Ettema T.J."/>
        </authorList>
    </citation>
    <scope>NUCLEOTIDE SEQUENCE</scope>
</reference>
<dbReference type="AlphaFoldDB" id="A0A0F9VVL1"/>